<comment type="caution">
    <text evidence="9">The sequence shown here is derived from an EMBL/GenBank/DDBJ whole genome shotgun (WGS) entry which is preliminary data.</text>
</comment>
<keyword evidence="6" id="KW-0594">Phospholipid biosynthesis</keyword>
<keyword evidence="10" id="KW-1185">Reference proteome</keyword>
<evidence type="ECO:0000256" key="8">
    <source>
        <dbReference type="ARBA" id="ARBA00048318"/>
    </source>
</evidence>
<dbReference type="Pfam" id="PF01884">
    <property type="entry name" value="PcrB"/>
    <property type="match status" value="1"/>
</dbReference>
<dbReference type="InterPro" id="IPR008205">
    <property type="entry name" value="GGGP_HepGP_synthase"/>
</dbReference>
<dbReference type="InterPro" id="IPR038597">
    <property type="entry name" value="GGGP/HepGP_synthase_sf"/>
</dbReference>
<keyword evidence="1" id="KW-0444">Lipid biosynthesis</keyword>
<evidence type="ECO:0000256" key="7">
    <source>
        <dbReference type="ARBA" id="ARBA00023264"/>
    </source>
</evidence>
<keyword evidence="7" id="KW-1208">Phospholipid metabolism</keyword>
<dbReference type="AlphaFoldDB" id="A0A2L2XA24"/>
<keyword evidence="4" id="KW-0460">Magnesium</keyword>
<dbReference type="OrthoDB" id="2381757at2"/>
<evidence type="ECO:0000256" key="6">
    <source>
        <dbReference type="ARBA" id="ARBA00023209"/>
    </source>
</evidence>
<name>A0A2L2XA24_9FIRM</name>
<dbReference type="GO" id="GO:0046474">
    <property type="term" value="P:glycerophospholipid biosynthetic process"/>
    <property type="evidence" value="ECO:0007669"/>
    <property type="project" value="TreeGrafter"/>
</dbReference>
<keyword evidence="3" id="KW-0479">Metal-binding</keyword>
<evidence type="ECO:0000256" key="3">
    <source>
        <dbReference type="ARBA" id="ARBA00022723"/>
    </source>
</evidence>
<sequence length="242" mass="26190">MWPDENWRNWRLVAKLDPDKPVTGEILTVIKHPGFNAVVVGGTQGITFDNSFRLVEAIKSSGYTGPLVQEISSASAVVAGVDAHFIPFVINAGDKKWFSDYYLEAIKVFGRLIDWGRVLTEGYIICNRNSAAGRLTGVGEVGLDDALAYAAMAEGIYNFPLLYIEYSGRFGDPDLVKAVAGSRDKIHLVYGGGISDVAKAQAMAGFVDTLIIGNVLYDDWRSALEIAGFVHDRGPGKKQGTG</sequence>
<dbReference type="GO" id="GO:0046872">
    <property type="term" value="F:metal ion binding"/>
    <property type="evidence" value="ECO:0007669"/>
    <property type="project" value="UniProtKB-KW"/>
</dbReference>
<dbReference type="NCBIfam" id="NF003199">
    <property type="entry name" value="PRK04169.1-3"/>
    <property type="match status" value="1"/>
</dbReference>
<dbReference type="SUPFAM" id="SSF51395">
    <property type="entry name" value="FMN-linked oxidoreductases"/>
    <property type="match status" value="1"/>
</dbReference>
<dbReference type="InterPro" id="IPR039074">
    <property type="entry name" value="GGGP/HepGP_synthase_I"/>
</dbReference>
<dbReference type="GO" id="GO:0120536">
    <property type="term" value="F:heptaprenylglyceryl phosphate synthase activity"/>
    <property type="evidence" value="ECO:0007669"/>
    <property type="project" value="UniProtKB-ARBA"/>
</dbReference>
<gene>
    <name evidence="9" type="ORF">DCCM_1999</name>
</gene>
<keyword evidence="5" id="KW-0443">Lipid metabolism</keyword>
<evidence type="ECO:0000313" key="10">
    <source>
        <dbReference type="Proteomes" id="UP000239549"/>
    </source>
</evidence>
<dbReference type="EMBL" id="BFAV01000071">
    <property type="protein sequence ID" value="GBF32902.1"/>
    <property type="molecule type" value="Genomic_DNA"/>
</dbReference>
<evidence type="ECO:0000256" key="2">
    <source>
        <dbReference type="ARBA" id="ARBA00022679"/>
    </source>
</evidence>
<dbReference type="Proteomes" id="UP000239549">
    <property type="component" value="Unassembled WGS sequence"/>
</dbReference>
<accession>A0A2L2XA24</accession>
<comment type="catalytic activity">
    <reaction evidence="8">
        <text>sn-glycerol 1-phosphate + all-trans-heptaprenyl diphosphate = 3-heptaprenyl-sn-glycero-1-phosphate + diphosphate</text>
        <dbReference type="Rhea" id="RHEA:33495"/>
        <dbReference type="ChEBI" id="CHEBI:33019"/>
        <dbReference type="ChEBI" id="CHEBI:57685"/>
        <dbReference type="ChEBI" id="CHEBI:58206"/>
        <dbReference type="ChEBI" id="CHEBI:64781"/>
        <dbReference type="EC" id="2.5.1.n9"/>
    </reaction>
</comment>
<evidence type="ECO:0000313" key="9">
    <source>
        <dbReference type="EMBL" id="GBF32902.1"/>
    </source>
</evidence>
<proteinExistence type="predicted"/>
<reference evidence="10" key="1">
    <citation type="submission" date="2018-02" db="EMBL/GenBank/DDBJ databases">
        <title>Genome sequence of Desulfocucumis palustris strain NAW-5.</title>
        <authorList>
            <person name="Watanabe M."/>
            <person name="Kojima H."/>
            <person name="Fukui M."/>
        </authorList>
    </citation>
    <scope>NUCLEOTIDE SEQUENCE [LARGE SCALE GENOMIC DNA]</scope>
    <source>
        <strain evidence="10">NAW-5</strain>
    </source>
</reference>
<evidence type="ECO:0000256" key="1">
    <source>
        <dbReference type="ARBA" id="ARBA00022516"/>
    </source>
</evidence>
<dbReference type="RefSeq" id="WP_104371372.1">
    <property type="nucleotide sequence ID" value="NZ_BFAV01000071.1"/>
</dbReference>
<dbReference type="PANTHER" id="PTHR40029">
    <property type="match status" value="1"/>
</dbReference>
<keyword evidence="2" id="KW-0808">Transferase</keyword>
<dbReference type="PANTHER" id="PTHR40029:SF2">
    <property type="entry name" value="HEPTAPRENYLGLYCERYL PHOSPHATE SYNTHASE"/>
    <property type="match status" value="1"/>
</dbReference>
<dbReference type="Gene3D" id="3.20.20.390">
    <property type="entry name" value="FMN-linked oxidoreductases"/>
    <property type="match status" value="1"/>
</dbReference>
<protein>
    <submittedName>
        <fullName evidence="9">Geranylgeranylglyceryl phosphate synthase-like protein YerE</fullName>
    </submittedName>
</protein>
<organism evidence="9 10">
    <name type="scientific">Desulfocucumis palustris</name>
    <dbReference type="NCBI Taxonomy" id="1898651"/>
    <lineage>
        <taxon>Bacteria</taxon>
        <taxon>Bacillati</taxon>
        <taxon>Bacillota</taxon>
        <taxon>Clostridia</taxon>
        <taxon>Eubacteriales</taxon>
        <taxon>Desulfocucumaceae</taxon>
        <taxon>Desulfocucumis</taxon>
    </lineage>
</organism>
<evidence type="ECO:0000256" key="5">
    <source>
        <dbReference type="ARBA" id="ARBA00023098"/>
    </source>
</evidence>
<dbReference type="NCBIfam" id="TIGR01768">
    <property type="entry name" value="GGGP-family"/>
    <property type="match status" value="1"/>
</dbReference>
<evidence type="ECO:0000256" key="4">
    <source>
        <dbReference type="ARBA" id="ARBA00022842"/>
    </source>
</evidence>
<dbReference type="CDD" id="cd02812">
    <property type="entry name" value="PcrB_like"/>
    <property type="match status" value="1"/>
</dbReference>